<dbReference type="AlphaFoldDB" id="A0A482VZI3"/>
<evidence type="ECO:0000313" key="4">
    <source>
        <dbReference type="EMBL" id="RZC37829.1"/>
    </source>
</evidence>
<organism evidence="4 5">
    <name type="scientific">Asbolus verrucosus</name>
    <name type="common">Desert ironclad beetle</name>
    <dbReference type="NCBI Taxonomy" id="1661398"/>
    <lineage>
        <taxon>Eukaryota</taxon>
        <taxon>Metazoa</taxon>
        <taxon>Ecdysozoa</taxon>
        <taxon>Arthropoda</taxon>
        <taxon>Hexapoda</taxon>
        <taxon>Insecta</taxon>
        <taxon>Pterygota</taxon>
        <taxon>Neoptera</taxon>
        <taxon>Endopterygota</taxon>
        <taxon>Coleoptera</taxon>
        <taxon>Polyphaga</taxon>
        <taxon>Cucujiformia</taxon>
        <taxon>Tenebrionidae</taxon>
        <taxon>Pimeliinae</taxon>
        <taxon>Asbolus</taxon>
    </lineage>
</organism>
<gene>
    <name evidence="4" type="ORF">BDFB_006274</name>
</gene>
<dbReference type="EMBL" id="QDEB01048929">
    <property type="protein sequence ID" value="RZC37829.1"/>
    <property type="molecule type" value="Genomic_DNA"/>
</dbReference>
<protein>
    <submittedName>
        <fullName evidence="4">Tantalus domain containing protein</fullName>
    </submittedName>
</protein>
<feature type="domain" description="Tantalus-like" evidence="3">
    <location>
        <begin position="69"/>
        <end position="121"/>
    </location>
</feature>
<keyword evidence="5" id="KW-1185">Reference proteome</keyword>
<comment type="caution">
    <text evidence="4">The sequence shown here is derived from an EMBL/GenBank/DDBJ whole genome shotgun (WGS) entry which is preliminary data.</text>
</comment>
<evidence type="ECO:0000313" key="5">
    <source>
        <dbReference type="Proteomes" id="UP000292052"/>
    </source>
</evidence>
<dbReference type="InterPro" id="IPR028149">
    <property type="entry name" value="Tantalus-like"/>
</dbReference>
<evidence type="ECO:0000259" key="3">
    <source>
        <dbReference type="Pfam" id="PF15386"/>
    </source>
</evidence>
<dbReference type="Proteomes" id="UP000292052">
    <property type="component" value="Unassembled WGS sequence"/>
</dbReference>
<feature type="region of interest" description="Disordered" evidence="2">
    <location>
        <begin position="18"/>
        <end position="81"/>
    </location>
</feature>
<proteinExistence type="predicted"/>
<reference evidence="4 5" key="1">
    <citation type="submission" date="2017-03" db="EMBL/GenBank/DDBJ databases">
        <title>Genome of the blue death feigning beetle - Asbolus verrucosus.</title>
        <authorList>
            <person name="Rider S.D."/>
        </authorList>
    </citation>
    <scope>NUCLEOTIDE SEQUENCE [LARGE SCALE GENOMIC DNA]</scope>
    <source>
        <strain evidence="4">Butters</strain>
        <tissue evidence="4">Head and leg muscle</tissue>
    </source>
</reference>
<dbReference type="OrthoDB" id="8035741at2759"/>
<evidence type="ECO:0000256" key="1">
    <source>
        <dbReference type="ARBA" id="ARBA00022553"/>
    </source>
</evidence>
<feature type="compositionally biased region" description="Basic and acidic residues" evidence="2">
    <location>
        <begin position="70"/>
        <end position="81"/>
    </location>
</feature>
<evidence type="ECO:0000256" key="2">
    <source>
        <dbReference type="SAM" id="MobiDB-lite"/>
    </source>
</evidence>
<keyword evidence="1" id="KW-0597">Phosphoprotein</keyword>
<dbReference type="Pfam" id="PF15386">
    <property type="entry name" value="Tantalus"/>
    <property type="match status" value="1"/>
</dbReference>
<accession>A0A482VZI3</accession>
<sequence>MELQNNVATEKKRRWSDVFVPPVCEDDSPSSNGDLEHEPDTDIPEETLPRRSLRRRFRNSLGERQSAELTKPKKLTEKSSAKDIENYYLDKRVKRLNPSLETIYEEPQQIRDEEVVMSTRKYRRVIDFKAITTKNSTKIKKRKMKAKLVTPNKHNSKVSLKFLMQKLEELSDE</sequence>
<name>A0A482VZI3_ASBVE</name>